<sequence length="360" mass="39778">MRFQRTSVGLDVHARSVVGCAIDEDTGEVIRHRFGYDPAAVLEWVRSLPQPAAVTYEAGPTGFALARLFTAGGIECLVAAPSKLQRPVGDRVKTDARDAMHLARLLRLGEIVAVAVPTIEQETARDLVRAREDNRGELMAARHRLSKLLLRHGIIYDGKQAWTGAHDAWLRRQRFDHPGLQAAFDADYEAVQQVRARKDRLDAIIEQMAATSNYAPVVRRLGCLRGISTLTGFGLAVEIGNWERFTGSSIGAFVGLVPSEHSSGQSRSQGSITKTGNTHARRLLVEAAWHHRKPYRPGAVMQARWAAAPSLAASRGEDGNRRLHQKWQHFTARKKRPTIANVAIARELAGWCWSLAVMPD</sequence>
<dbReference type="EMBL" id="SGXT01000007">
    <property type="protein sequence ID" value="RZT66408.1"/>
    <property type="molecule type" value="Genomic_DNA"/>
</dbReference>
<dbReference type="InterPro" id="IPR047650">
    <property type="entry name" value="Transpos_IS110"/>
</dbReference>
<evidence type="ECO:0000313" key="4">
    <source>
        <dbReference type="Proteomes" id="UP000292408"/>
    </source>
</evidence>
<keyword evidence="4" id="KW-1185">Reference proteome</keyword>
<dbReference type="AlphaFoldDB" id="A0A4Q7U1K7"/>
<evidence type="ECO:0000259" key="1">
    <source>
        <dbReference type="Pfam" id="PF01548"/>
    </source>
</evidence>
<dbReference type="GO" id="GO:0003677">
    <property type="term" value="F:DNA binding"/>
    <property type="evidence" value="ECO:0007669"/>
    <property type="project" value="InterPro"/>
</dbReference>
<accession>A0A4Q7U1K7</accession>
<dbReference type="InterPro" id="IPR002525">
    <property type="entry name" value="Transp_IS110-like_N"/>
</dbReference>
<dbReference type="NCBIfam" id="NF033542">
    <property type="entry name" value="transpos_IS110"/>
    <property type="match status" value="1"/>
</dbReference>
<organism evidence="3 4">
    <name type="scientific">Microcella alkaliphila</name>
    <dbReference type="NCBI Taxonomy" id="279828"/>
    <lineage>
        <taxon>Bacteria</taxon>
        <taxon>Bacillati</taxon>
        <taxon>Actinomycetota</taxon>
        <taxon>Actinomycetes</taxon>
        <taxon>Micrococcales</taxon>
        <taxon>Microbacteriaceae</taxon>
        <taxon>Microcella</taxon>
    </lineage>
</organism>
<protein>
    <submittedName>
        <fullName evidence="3">Transposase</fullName>
    </submittedName>
</protein>
<dbReference type="GO" id="GO:0006313">
    <property type="term" value="P:DNA transposition"/>
    <property type="evidence" value="ECO:0007669"/>
    <property type="project" value="InterPro"/>
</dbReference>
<dbReference type="Pfam" id="PF02371">
    <property type="entry name" value="Transposase_20"/>
    <property type="match status" value="1"/>
</dbReference>
<evidence type="ECO:0000259" key="2">
    <source>
        <dbReference type="Pfam" id="PF02371"/>
    </source>
</evidence>
<gene>
    <name evidence="3" type="ORF">EV140_0121</name>
</gene>
<feature type="domain" description="Transposase IS116/IS110/IS902 C-terminal" evidence="2">
    <location>
        <begin position="221"/>
        <end position="291"/>
    </location>
</feature>
<dbReference type="GO" id="GO:0004803">
    <property type="term" value="F:transposase activity"/>
    <property type="evidence" value="ECO:0007669"/>
    <property type="project" value="InterPro"/>
</dbReference>
<dbReference type="InterPro" id="IPR003346">
    <property type="entry name" value="Transposase_20"/>
</dbReference>
<dbReference type="PANTHER" id="PTHR33055:SF13">
    <property type="entry name" value="TRANSPOSASE"/>
    <property type="match status" value="1"/>
</dbReference>
<dbReference type="PANTHER" id="PTHR33055">
    <property type="entry name" value="TRANSPOSASE FOR INSERTION SEQUENCE ELEMENT IS1111A"/>
    <property type="match status" value="1"/>
</dbReference>
<reference evidence="3 4" key="1">
    <citation type="journal article" date="2015" name="Stand. Genomic Sci.">
        <title>Genomic Encyclopedia of Bacterial and Archaeal Type Strains, Phase III: the genomes of soil and plant-associated and newly described type strains.</title>
        <authorList>
            <person name="Whitman W.B."/>
            <person name="Woyke T."/>
            <person name="Klenk H.P."/>
            <person name="Zhou Y."/>
            <person name="Lilburn T.G."/>
            <person name="Beck B.J."/>
            <person name="De Vos P."/>
            <person name="Vandamme P."/>
            <person name="Eisen J.A."/>
            <person name="Garrity G."/>
            <person name="Hugenholtz P."/>
            <person name="Kyrpides N.C."/>
        </authorList>
    </citation>
    <scope>NUCLEOTIDE SEQUENCE [LARGE SCALE GENOMIC DNA]</scope>
    <source>
        <strain evidence="3 4">AC4r</strain>
    </source>
</reference>
<dbReference type="Pfam" id="PF01548">
    <property type="entry name" value="DEDD_Tnp_IS110"/>
    <property type="match status" value="1"/>
</dbReference>
<feature type="domain" description="Transposase IS110-like N-terminal" evidence="1">
    <location>
        <begin position="8"/>
        <end position="151"/>
    </location>
</feature>
<proteinExistence type="predicted"/>
<evidence type="ECO:0000313" key="3">
    <source>
        <dbReference type="EMBL" id="RZT66408.1"/>
    </source>
</evidence>
<name>A0A4Q7U1K7_9MICO</name>
<dbReference type="OrthoDB" id="3191145at2"/>
<comment type="caution">
    <text evidence="3">The sequence shown here is derived from an EMBL/GenBank/DDBJ whole genome shotgun (WGS) entry which is preliminary data.</text>
</comment>
<dbReference type="Proteomes" id="UP000292408">
    <property type="component" value="Unassembled WGS sequence"/>
</dbReference>